<dbReference type="GO" id="GO:0006508">
    <property type="term" value="P:proteolysis"/>
    <property type="evidence" value="ECO:0007669"/>
    <property type="project" value="UniProtKB-KW"/>
</dbReference>
<keyword evidence="5" id="KW-0378">Hydrolase</keyword>
<dbReference type="GO" id="GO:0046872">
    <property type="term" value="F:metal ion binding"/>
    <property type="evidence" value="ECO:0007669"/>
    <property type="project" value="UniProtKB-KW"/>
</dbReference>
<dbReference type="Gene3D" id="3.40.630.10">
    <property type="entry name" value="Zn peptidases"/>
    <property type="match status" value="1"/>
</dbReference>
<dbReference type="SUPFAM" id="SSF52025">
    <property type="entry name" value="PA domain"/>
    <property type="match status" value="1"/>
</dbReference>
<dbReference type="KEGG" id="mcos:GM418_11255"/>
<dbReference type="Pfam" id="PF02225">
    <property type="entry name" value="PA"/>
    <property type="match status" value="1"/>
</dbReference>
<dbReference type="RefSeq" id="WP_158866088.1">
    <property type="nucleotide sequence ID" value="NZ_CP046401.1"/>
</dbReference>
<dbReference type="EMBL" id="CP046401">
    <property type="protein sequence ID" value="QGY44211.1"/>
    <property type="molecule type" value="Genomic_DNA"/>
</dbReference>
<feature type="domain" description="Peptidase M28" evidence="9">
    <location>
        <begin position="281"/>
        <end position="477"/>
    </location>
</feature>
<evidence type="ECO:0000256" key="1">
    <source>
        <dbReference type="ARBA" id="ARBA00022438"/>
    </source>
</evidence>
<dbReference type="SUPFAM" id="SSF53187">
    <property type="entry name" value="Zn-dependent exopeptidases"/>
    <property type="match status" value="1"/>
</dbReference>
<keyword evidence="11" id="KW-1185">Reference proteome</keyword>
<evidence type="ECO:0000256" key="3">
    <source>
        <dbReference type="ARBA" id="ARBA00022723"/>
    </source>
</evidence>
<evidence type="ECO:0000256" key="6">
    <source>
        <dbReference type="ARBA" id="ARBA00022833"/>
    </source>
</evidence>
<dbReference type="GO" id="GO:0004177">
    <property type="term" value="F:aminopeptidase activity"/>
    <property type="evidence" value="ECO:0007669"/>
    <property type="project" value="UniProtKB-KW"/>
</dbReference>
<evidence type="ECO:0000256" key="5">
    <source>
        <dbReference type="ARBA" id="ARBA00022801"/>
    </source>
</evidence>
<evidence type="ECO:0000313" key="10">
    <source>
        <dbReference type="EMBL" id="QGY44211.1"/>
    </source>
</evidence>
<dbReference type="InterPro" id="IPR007484">
    <property type="entry name" value="Peptidase_M28"/>
</dbReference>
<dbReference type="Proteomes" id="UP000428260">
    <property type="component" value="Chromosome"/>
</dbReference>
<dbReference type="InterPro" id="IPR003137">
    <property type="entry name" value="PA_domain"/>
</dbReference>
<dbReference type="Gene3D" id="3.50.30.30">
    <property type="match status" value="1"/>
</dbReference>
<reference evidence="10 11" key="1">
    <citation type="submission" date="2019-11" db="EMBL/GenBank/DDBJ databases">
        <authorList>
            <person name="Zheng R.K."/>
            <person name="Sun C.M."/>
        </authorList>
    </citation>
    <scope>NUCLEOTIDE SEQUENCE [LARGE SCALE GENOMIC DNA]</scope>
    <source>
        <strain evidence="10 11">WC007</strain>
    </source>
</reference>
<protein>
    <submittedName>
        <fullName evidence="10">M28 family peptidase</fullName>
    </submittedName>
</protein>
<keyword evidence="1" id="KW-0031">Aminopeptidase</keyword>
<evidence type="ECO:0000256" key="2">
    <source>
        <dbReference type="ARBA" id="ARBA00022670"/>
    </source>
</evidence>
<dbReference type="Pfam" id="PF04389">
    <property type="entry name" value="Peptidase_M28"/>
    <property type="match status" value="1"/>
</dbReference>
<dbReference type="PANTHER" id="PTHR12147">
    <property type="entry name" value="METALLOPEPTIDASE M28 FAMILY MEMBER"/>
    <property type="match status" value="1"/>
</dbReference>
<dbReference type="GO" id="GO:0008235">
    <property type="term" value="F:metalloexopeptidase activity"/>
    <property type="evidence" value="ECO:0007669"/>
    <property type="project" value="InterPro"/>
</dbReference>
<evidence type="ECO:0000259" key="9">
    <source>
        <dbReference type="Pfam" id="PF04389"/>
    </source>
</evidence>
<keyword evidence="4 7" id="KW-0732">Signal</keyword>
<keyword evidence="3" id="KW-0479">Metal-binding</keyword>
<sequence length="494" mass="54767">MKLKNFITSFLLVFVTLTVTAQNNPEPKQFLKTFHNISSNKILQFAEELSSDKYKGRLSGSPEYLEAAQWCAGKFKEWGVLPANNGSYFQYFPNEYSEVFTKGKVTYSSQKGEKIQLQFSDDYLPGSNSASGTVSGNLVYVGYGITAPELDYDDYKNVDVKGKVILLESGIPYTRNDTTLASWTPYAYHRYKFRNAVKHGAAGMLYISKLANPNTVNLENFVYAHIDQKIAEQIFSDAGKNYSEIKTELSKMKTPSFALPANQTVSITAKTQYFPDAKACNVIGKIEGSDPVLKNEVIIVGGHLDGQGYLGEIFPSALDNASGVADILGAAKAFAESEIKPKRTVLFILLGGEECGLYGSKFYAENPLFPIDKTLLMINLDMVGNGSGFHIANGKSYPELFAHFEKVNTKYLHRKMGASEWRKNYGRPRSDASNFENAGITTFSLYTSGSVFPVHYHQPLDKTDVLTPEIMEDAAKLLYLGILGIANDENLKMN</sequence>
<keyword evidence="6" id="KW-0862">Zinc</keyword>
<feature type="signal peptide" evidence="7">
    <location>
        <begin position="1"/>
        <end position="21"/>
    </location>
</feature>
<evidence type="ECO:0000256" key="4">
    <source>
        <dbReference type="ARBA" id="ARBA00022729"/>
    </source>
</evidence>
<proteinExistence type="predicted"/>
<dbReference type="InterPro" id="IPR045175">
    <property type="entry name" value="M28_fam"/>
</dbReference>
<dbReference type="InterPro" id="IPR046450">
    <property type="entry name" value="PA_dom_sf"/>
</dbReference>
<accession>A0A6I6JP33</accession>
<gene>
    <name evidence="10" type="ORF">GM418_11255</name>
</gene>
<evidence type="ECO:0000259" key="8">
    <source>
        <dbReference type="Pfam" id="PF02225"/>
    </source>
</evidence>
<keyword evidence="2" id="KW-0645">Protease</keyword>
<evidence type="ECO:0000313" key="11">
    <source>
        <dbReference type="Proteomes" id="UP000428260"/>
    </source>
</evidence>
<feature type="chain" id="PRO_5026186735" evidence="7">
    <location>
        <begin position="22"/>
        <end position="494"/>
    </location>
</feature>
<feature type="domain" description="PA" evidence="8">
    <location>
        <begin position="134"/>
        <end position="231"/>
    </location>
</feature>
<dbReference type="AlphaFoldDB" id="A0A6I6JP33"/>
<name>A0A6I6JP33_9BACT</name>
<evidence type="ECO:0000256" key="7">
    <source>
        <dbReference type="SAM" id="SignalP"/>
    </source>
</evidence>
<dbReference type="PANTHER" id="PTHR12147:SF56">
    <property type="entry name" value="AMINOPEPTIDASE YDR415C-RELATED"/>
    <property type="match status" value="1"/>
</dbReference>
<organism evidence="10 11">
    <name type="scientific">Maribellus comscasis</name>
    <dbReference type="NCBI Taxonomy" id="2681766"/>
    <lineage>
        <taxon>Bacteria</taxon>
        <taxon>Pseudomonadati</taxon>
        <taxon>Bacteroidota</taxon>
        <taxon>Bacteroidia</taxon>
        <taxon>Marinilabiliales</taxon>
        <taxon>Prolixibacteraceae</taxon>
        <taxon>Maribellus</taxon>
    </lineage>
</organism>